<dbReference type="Gene3D" id="3.20.20.300">
    <property type="entry name" value="Glycoside hydrolase, family 3, N-terminal domain"/>
    <property type="match status" value="1"/>
</dbReference>
<evidence type="ECO:0000313" key="8">
    <source>
        <dbReference type="EMBL" id="MEE1674574.1"/>
    </source>
</evidence>
<dbReference type="Gene3D" id="3.40.50.1700">
    <property type="entry name" value="Glycoside hydrolase family 3 C-terminal domain"/>
    <property type="match status" value="1"/>
</dbReference>
<dbReference type="RefSeq" id="WP_329775662.1">
    <property type="nucleotide sequence ID" value="NZ_JAYDYW010000008.1"/>
</dbReference>
<reference evidence="8 9" key="2">
    <citation type="submission" date="2023-12" db="EMBL/GenBank/DDBJ databases">
        <authorList>
            <consortium name="Cladostephus spongiosus"/>
            <person name="Lorente B."/>
            <person name="Cabral C."/>
            <person name="Frias J."/>
            <person name="Faria J."/>
            <person name="Toubarro D."/>
        </authorList>
    </citation>
    <scope>NUCLEOTIDE SEQUENCE [LARGE SCALE GENOMIC DNA]</scope>
    <source>
        <strain evidence="8 9">ZMCS4</strain>
    </source>
</reference>
<dbReference type="InterPro" id="IPR013783">
    <property type="entry name" value="Ig-like_fold"/>
</dbReference>
<dbReference type="Pfam" id="PF01915">
    <property type="entry name" value="Glyco_hydro_3_C"/>
    <property type="match status" value="1"/>
</dbReference>
<dbReference type="Pfam" id="PF14310">
    <property type="entry name" value="Fn3-like"/>
    <property type="match status" value="1"/>
</dbReference>
<dbReference type="InterPro" id="IPR051915">
    <property type="entry name" value="Cellulose_Degrad_GH3"/>
</dbReference>
<evidence type="ECO:0000256" key="5">
    <source>
        <dbReference type="ARBA" id="ARBA00022801"/>
    </source>
</evidence>
<dbReference type="InterPro" id="IPR026891">
    <property type="entry name" value="Fn3-like"/>
</dbReference>
<dbReference type="Gene3D" id="2.60.40.10">
    <property type="entry name" value="Immunoglobulins"/>
    <property type="match status" value="1"/>
</dbReference>
<dbReference type="EMBL" id="JAYDYW010000008">
    <property type="protein sequence ID" value="MEE1674574.1"/>
    <property type="molecule type" value="Genomic_DNA"/>
</dbReference>
<dbReference type="Proteomes" id="UP001310248">
    <property type="component" value="Unassembled WGS sequence"/>
</dbReference>
<organism evidence="8 9">
    <name type="scientific">Agarivorans aestuarii</name>
    <dbReference type="NCBI Taxonomy" id="1563703"/>
    <lineage>
        <taxon>Bacteria</taxon>
        <taxon>Pseudomonadati</taxon>
        <taxon>Pseudomonadota</taxon>
        <taxon>Gammaproteobacteria</taxon>
        <taxon>Alteromonadales</taxon>
        <taxon>Alteromonadaceae</taxon>
        <taxon>Agarivorans</taxon>
    </lineage>
</organism>
<dbReference type="GO" id="GO:0016787">
    <property type="term" value="F:hydrolase activity"/>
    <property type="evidence" value="ECO:0007669"/>
    <property type="project" value="UniProtKB-KW"/>
</dbReference>
<dbReference type="InterPro" id="IPR036962">
    <property type="entry name" value="Glyco_hydro_3_N_sf"/>
</dbReference>
<gene>
    <name evidence="8" type="ORF">SNR37_004017</name>
</gene>
<comment type="caution">
    <text evidence="8">The sequence shown here is derived from an EMBL/GenBank/DDBJ whole genome shotgun (WGS) entry which is preliminary data.</text>
</comment>
<dbReference type="EC" id="3.2.1.21" evidence="3"/>
<protein>
    <recommendedName>
        <fullName evidence="3">beta-glucosidase</fullName>
        <ecNumber evidence="3">3.2.1.21</ecNumber>
    </recommendedName>
</protein>
<evidence type="ECO:0000256" key="3">
    <source>
        <dbReference type="ARBA" id="ARBA00012744"/>
    </source>
</evidence>
<evidence type="ECO:0000313" key="9">
    <source>
        <dbReference type="Proteomes" id="UP001310248"/>
    </source>
</evidence>
<evidence type="ECO:0000256" key="4">
    <source>
        <dbReference type="ARBA" id="ARBA00022729"/>
    </source>
</evidence>
<sequence length="755" mass="82465">MAWGIRKPIVNQRTSRMSLPYTNPSLSVAERVENLLSLMSVEEKVGQMLQLPANMPENLDKLENWNVGSYLHCTGTMVEELQQRAAKTRLGIPLIFGIDAIHGHCFENNGTVFPTQLALSCAWSKQLSQSMARVTAIETRACGLHWTFSPVLCVGRDSRWGRINETFGEDPWLIGELAAAAVYGYQGDNLASNDTILACAKHYVAYGEATGGRDAYEAEVSPRKLLSLFLPPFEKAVKEAKVATLMVGYQAIDGVPCSANSWLLREVPKNLWGMDGFIVTDWDNIGSLHDKQRVAEDLRHAAKIAVESGNDMIMTTPSFYQHTIDLVKDGELDIALIDDAVSRILKYKFELGLFEDFRYTDLSKKDQILGNPDHWQAALEASRQSLTLLQNNGILPLSDNSKPKILLCGANADDVVAQLGDWSFGSMQAGAADDSYHQKDAITLRQGLQAAADVGRCELSYVRGAAPAEAEFEEIASAVSAADNSDVIVACVGDTLSQHGEFHDRADLDLSGQQQAMLEALKATGKPLIVVFMASKPLTIGWVKQHADAIVCAFNPGAKGGQALSELLFGELNPSGKLTISFPQHVGQSPVYYNKYEGWHARLSERTNNQERYIDMPLLPLFSFGEGISYSEFSYSELTVGTPCLAANSDLSQGEALKVSVNISNISQRSGVEIAQLYIHDCAASVTVPVLQLRGFERFELAPGETQKVEFSVPFADLALINAQLQKVVEPGAFKVFVGPSSKAEDLLSADFKVA</sequence>
<comment type="similarity">
    <text evidence="2">Belongs to the glycosyl hydrolase 3 family.</text>
</comment>
<proteinExistence type="inferred from homology"/>
<accession>A0ABU7G5Y7</accession>
<dbReference type="SUPFAM" id="SSF52279">
    <property type="entry name" value="Beta-D-glucan exohydrolase, C-terminal domain"/>
    <property type="match status" value="1"/>
</dbReference>
<keyword evidence="5 8" id="KW-0378">Hydrolase</keyword>
<reference evidence="9" key="1">
    <citation type="submission" date="2023-07" db="EMBL/GenBank/DDBJ databases">
        <title>Draft genome sequence of Agarivorans aestuarii strain ZMCS4, a CAZymes producing bacteria isolated from the marine brown algae Clodostephus spongiosus.</title>
        <authorList>
            <person name="Lorente B."/>
            <person name="Cabral C."/>
            <person name="Frias J."/>
            <person name="Faria J."/>
            <person name="Toubarro D."/>
        </authorList>
    </citation>
    <scope>NUCLEOTIDE SEQUENCE [LARGE SCALE GENOMIC DNA]</scope>
    <source>
        <strain evidence="9">ZMCS4</strain>
    </source>
</reference>
<dbReference type="PRINTS" id="PR00133">
    <property type="entry name" value="GLHYDRLASE3"/>
</dbReference>
<dbReference type="InterPro" id="IPR001764">
    <property type="entry name" value="Glyco_hydro_3_N"/>
</dbReference>
<evidence type="ECO:0000256" key="6">
    <source>
        <dbReference type="ARBA" id="ARBA00023295"/>
    </source>
</evidence>
<evidence type="ECO:0000256" key="2">
    <source>
        <dbReference type="ARBA" id="ARBA00005336"/>
    </source>
</evidence>
<keyword evidence="9" id="KW-1185">Reference proteome</keyword>
<evidence type="ECO:0000256" key="1">
    <source>
        <dbReference type="ARBA" id="ARBA00000448"/>
    </source>
</evidence>
<dbReference type="SMART" id="SM01217">
    <property type="entry name" value="Fn3_like"/>
    <property type="match status" value="1"/>
</dbReference>
<dbReference type="PANTHER" id="PTHR30620:SF16">
    <property type="entry name" value="LYSOSOMAL BETA GLUCOSIDASE"/>
    <property type="match status" value="1"/>
</dbReference>
<comment type="catalytic activity">
    <reaction evidence="1">
        <text>Hydrolysis of terminal, non-reducing beta-D-glucosyl residues with release of beta-D-glucose.</text>
        <dbReference type="EC" id="3.2.1.21"/>
    </reaction>
</comment>
<dbReference type="PANTHER" id="PTHR30620">
    <property type="entry name" value="PERIPLASMIC BETA-GLUCOSIDASE-RELATED"/>
    <property type="match status" value="1"/>
</dbReference>
<dbReference type="Pfam" id="PF00933">
    <property type="entry name" value="Glyco_hydro_3"/>
    <property type="match status" value="1"/>
</dbReference>
<dbReference type="SUPFAM" id="SSF51445">
    <property type="entry name" value="(Trans)glycosidases"/>
    <property type="match status" value="1"/>
</dbReference>
<keyword evidence="4" id="KW-0732">Signal</keyword>
<name>A0ABU7G5Y7_9ALTE</name>
<dbReference type="InterPro" id="IPR036881">
    <property type="entry name" value="Glyco_hydro_3_C_sf"/>
</dbReference>
<dbReference type="InterPro" id="IPR002772">
    <property type="entry name" value="Glyco_hydro_3_C"/>
</dbReference>
<feature type="domain" description="Fibronectin type III-like" evidence="7">
    <location>
        <begin position="673"/>
        <end position="742"/>
    </location>
</feature>
<keyword evidence="6" id="KW-0326">Glycosidase</keyword>
<dbReference type="InterPro" id="IPR017853">
    <property type="entry name" value="GH"/>
</dbReference>
<evidence type="ECO:0000259" key="7">
    <source>
        <dbReference type="SMART" id="SM01217"/>
    </source>
</evidence>